<sequence>MRNNSDLLFYKNELRKVMKNQVLSMKKEINNYSQNKLLNTSEIDLIDYFTKKYSISPLKLLEDNMYVDQEEVEIDVSHDRSRLILDRSKPVHIKGTKITLFVPFEGDQNLFHCKPSTFSLSPPRGYVQNNILHISIAITDHDSDNVQKQLNNQFNSVKKNVNNINSDLKPWNNSLNNKAKNIINKRKEKLLKDRELIDNLDFPIKRRKDNNLTYVAPKVKRKVNPKPPEASNKPYKPEPTLDMKEYEHIIEVINKTAKMLERSPKTFKDMGEEQLRDQFLVPLNSHYEGQTTGETFNSSGKTDILIRVKDKSIFIAECKIWRGKKALSEAIDQLLSYTTWRDTKTSLIIFNRNKNLTNVLKQIEPVTMEHSNCKKNLEYDKETGFRFILGHPDDVNREIILTALVFDVPS</sequence>
<evidence type="ECO:0000313" key="1">
    <source>
        <dbReference type="EMBL" id="TDS25872.1"/>
    </source>
</evidence>
<comment type="caution">
    <text evidence="1">The sequence shown here is derived from an EMBL/GenBank/DDBJ whole genome shotgun (WGS) entry which is preliminary data.</text>
</comment>
<organism evidence="1 2">
    <name type="scientific">Halanaerobium congolense</name>
    <dbReference type="NCBI Taxonomy" id="54121"/>
    <lineage>
        <taxon>Bacteria</taxon>
        <taxon>Bacillati</taxon>
        <taxon>Bacillota</taxon>
        <taxon>Clostridia</taxon>
        <taxon>Halanaerobiales</taxon>
        <taxon>Halanaerobiaceae</taxon>
        <taxon>Halanaerobium</taxon>
    </lineage>
</organism>
<reference evidence="1 2" key="1">
    <citation type="submission" date="2019-03" db="EMBL/GenBank/DDBJ databases">
        <title>Deep subsurface shale carbon reservoir microbial communities from Ohio and West Virginia, USA.</title>
        <authorList>
            <person name="Wrighton K."/>
        </authorList>
    </citation>
    <scope>NUCLEOTIDE SEQUENCE [LARGE SCALE GENOMIC DNA]</scope>
    <source>
        <strain evidence="1 2">UTICA-S4D12</strain>
    </source>
</reference>
<proteinExistence type="predicted"/>
<evidence type="ECO:0000313" key="2">
    <source>
        <dbReference type="Proteomes" id="UP000295758"/>
    </source>
</evidence>
<accession>A0A4R7DZ05</accession>
<name>A0A4R7DZ05_9FIRM</name>
<protein>
    <submittedName>
        <fullName evidence="1">Uncharacterized protein</fullName>
    </submittedName>
</protein>
<dbReference type="EMBL" id="SOAA01000044">
    <property type="protein sequence ID" value="TDS25872.1"/>
    <property type="molecule type" value="Genomic_DNA"/>
</dbReference>
<gene>
    <name evidence="1" type="ORF">BY453_1444</name>
</gene>
<dbReference type="Proteomes" id="UP000295758">
    <property type="component" value="Unassembled WGS sequence"/>
</dbReference>
<dbReference type="RefSeq" id="WP_133618462.1">
    <property type="nucleotide sequence ID" value="NZ_SOAA01000044.1"/>
</dbReference>
<dbReference type="AlphaFoldDB" id="A0A4R7DZ05"/>